<comment type="caution">
    <text evidence="2">The sequence shown here is derived from an EMBL/GenBank/DDBJ whole genome shotgun (WGS) entry which is preliminary data.</text>
</comment>
<dbReference type="AlphaFoldDB" id="A0AAD5MGE0"/>
<feature type="compositionally biased region" description="Pro residues" evidence="1">
    <location>
        <begin position="341"/>
        <end position="355"/>
    </location>
</feature>
<protein>
    <submittedName>
        <fullName evidence="2">Uncharacterized protein</fullName>
    </submittedName>
</protein>
<feature type="region of interest" description="Disordered" evidence="1">
    <location>
        <begin position="1"/>
        <end position="192"/>
    </location>
</feature>
<feature type="compositionally biased region" description="Basic residues" evidence="1">
    <location>
        <begin position="38"/>
        <end position="49"/>
    </location>
</feature>
<accession>A0AAD5MGE0</accession>
<evidence type="ECO:0000313" key="3">
    <source>
        <dbReference type="Proteomes" id="UP001209570"/>
    </source>
</evidence>
<feature type="compositionally biased region" description="Low complexity" evidence="1">
    <location>
        <begin position="370"/>
        <end position="410"/>
    </location>
</feature>
<keyword evidence="3" id="KW-1185">Reference proteome</keyword>
<sequence>MADASSERDAMARPSGLATPESIRTAYAAPENETPEQRRKRLANKRAAKYRYFLTVDESRRAHNKERQRRRRETLDDAVRSAIREQNRMRQHVRRARMTDADKQERNRRERLRRAQLDDDRRARLREREKLRGRRRRAQQQQRQQREQEQEQEQEQEEDDDDDDPANGHVARRVRERPSVVQLPPLNDPSSASTVAVAVRPLPSLQPQPQTTTIEIAPLQFVLPPASSIQSLTLADRWAPLPQVQNVLPHASTLLHALAPSSNNPLPPISASVTPIASVPVSASLPPVGFPAAAVSTAPGPPPASSISTGSSIQGSALASLLVPLPPQSMLGLLLNPRRPASPLPLPPPPPPPAAAAPVQVTTPHPPLPSLSQLPDFLNSNHTTLHTTSSTHVDIASYSTSFSSPSRSPA</sequence>
<feature type="compositionally biased region" description="Basic and acidic residues" evidence="1">
    <location>
        <begin position="97"/>
        <end position="130"/>
    </location>
</feature>
<evidence type="ECO:0000256" key="1">
    <source>
        <dbReference type="SAM" id="MobiDB-lite"/>
    </source>
</evidence>
<proteinExistence type="predicted"/>
<gene>
    <name evidence="2" type="ORF">P43SY_008857</name>
</gene>
<feature type="compositionally biased region" description="Basic and acidic residues" evidence="1">
    <location>
        <begin position="1"/>
        <end position="11"/>
    </location>
</feature>
<reference evidence="2" key="1">
    <citation type="submission" date="2021-12" db="EMBL/GenBank/DDBJ databases">
        <title>Prjna785345.</title>
        <authorList>
            <person name="Rujirawat T."/>
            <person name="Krajaejun T."/>
        </authorList>
    </citation>
    <scope>NUCLEOTIDE SEQUENCE</scope>
    <source>
        <strain evidence="2">Pi057C3</strain>
    </source>
</reference>
<name>A0AAD5MGE0_PYTIN</name>
<organism evidence="2 3">
    <name type="scientific">Pythium insidiosum</name>
    <name type="common">Pythiosis disease agent</name>
    <dbReference type="NCBI Taxonomy" id="114742"/>
    <lineage>
        <taxon>Eukaryota</taxon>
        <taxon>Sar</taxon>
        <taxon>Stramenopiles</taxon>
        <taxon>Oomycota</taxon>
        <taxon>Peronosporomycetes</taxon>
        <taxon>Pythiales</taxon>
        <taxon>Pythiaceae</taxon>
        <taxon>Pythium</taxon>
    </lineage>
</organism>
<feature type="compositionally biased region" description="Acidic residues" evidence="1">
    <location>
        <begin position="150"/>
        <end position="165"/>
    </location>
</feature>
<dbReference type="EMBL" id="JAKCXM010000028">
    <property type="protein sequence ID" value="KAJ0406835.1"/>
    <property type="molecule type" value="Genomic_DNA"/>
</dbReference>
<feature type="region of interest" description="Disordered" evidence="1">
    <location>
        <begin position="341"/>
        <end position="410"/>
    </location>
</feature>
<feature type="compositionally biased region" description="Basic residues" evidence="1">
    <location>
        <begin position="62"/>
        <end position="72"/>
    </location>
</feature>
<dbReference type="Proteomes" id="UP001209570">
    <property type="component" value="Unassembled WGS sequence"/>
</dbReference>
<evidence type="ECO:0000313" key="2">
    <source>
        <dbReference type="EMBL" id="KAJ0406835.1"/>
    </source>
</evidence>
<feature type="compositionally biased region" description="Basic and acidic residues" evidence="1">
    <location>
        <begin position="73"/>
        <end position="88"/>
    </location>
</feature>